<gene>
    <name evidence="1" type="ORF">SNEC2469_LOCUS16895</name>
</gene>
<protein>
    <submittedName>
        <fullName evidence="1">Uncharacterized protein</fullName>
    </submittedName>
</protein>
<dbReference type="OrthoDB" id="10523141at2759"/>
<reference evidence="1" key="1">
    <citation type="submission" date="2021-02" db="EMBL/GenBank/DDBJ databases">
        <authorList>
            <person name="Dougan E. K."/>
            <person name="Rhodes N."/>
            <person name="Thang M."/>
            <person name="Chan C."/>
        </authorList>
    </citation>
    <scope>NUCLEOTIDE SEQUENCE</scope>
</reference>
<comment type="caution">
    <text evidence="1">The sequence shown here is derived from an EMBL/GenBank/DDBJ whole genome shotgun (WGS) entry which is preliminary data.</text>
</comment>
<sequence>MQATSIIWPWDVLHWLHDNGHLCDWACNEASRLSGECAEYWRKLSSEESVQLLQLEEPGKTIPIFWHTDGVRVYKQQKCWIYSYSSALKKGPSMQCKLLLLLVREVLVWRPFTHDRIAEVIAWVQKVLQTGKYPQEDFNGAPWEEGSLQAKVAGSFFAGGWRFAFSGCKGDWEAKVYIHKLQRSYRHDNICEHCLATKKDGAFYYKDFSPNAGYLNLQFTHAQFMIMTPPELRSKWQHVPGWTKDRNLEVPWLSV</sequence>
<evidence type="ECO:0000313" key="1">
    <source>
        <dbReference type="EMBL" id="CAE7581542.1"/>
    </source>
</evidence>
<keyword evidence="2" id="KW-1185">Reference proteome</keyword>
<proteinExistence type="predicted"/>
<dbReference type="EMBL" id="CAJNJA010027652">
    <property type="protein sequence ID" value="CAE7581542.1"/>
    <property type="molecule type" value="Genomic_DNA"/>
</dbReference>
<evidence type="ECO:0000313" key="2">
    <source>
        <dbReference type="Proteomes" id="UP000601435"/>
    </source>
</evidence>
<accession>A0A812ULB2</accession>
<dbReference type="Proteomes" id="UP000601435">
    <property type="component" value="Unassembled WGS sequence"/>
</dbReference>
<dbReference type="AlphaFoldDB" id="A0A812ULB2"/>
<name>A0A812ULB2_9DINO</name>
<organism evidence="1 2">
    <name type="scientific">Symbiodinium necroappetens</name>
    <dbReference type="NCBI Taxonomy" id="1628268"/>
    <lineage>
        <taxon>Eukaryota</taxon>
        <taxon>Sar</taxon>
        <taxon>Alveolata</taxon>
        <taxon>Dinophyceae</taxon>
        <taxon>Suessiales</taxon>
        <taxon>Symbiodiniaceae</taxon>
        <taxon>Symbiodinium</taxon>
    </lineage>
</organism>